<reference evidence="3" key="2">
    <citation type="journal article" date="2024" name="Plant">
        <title>Genomic evolution and insights into agronomic trait innovations of Sesamum species.</title>
        <authorList>
            <person name="Miao H."/>
            <person name="Wang L."/>
            <person name="Qu L."/>
            <person name="Liu H."/>
            <person name="Sun Y."/>
            <person name="Le M."/>
            <person name="Wang Q."/>
            <person name="Wei S."/>
            <person name="Zheng Y."/>
            <person name="Lin W."/>
            <person name="Duan Y."/>
            <person name="Cao H."/>
            <person name="Xiong S."/>
            <person name="Wang X."/>
            <person name="Wei L."/>
            <person name="Li C."/>
            <person name="Ma Q."/>
            <person name="Ju M."/>
            <person name="Zhao R."/>
            <person name="Li G."/>
            <person name="Mu C."/>
            <person name="Tian Q."/>
            <person name="Mei H."/>
            <person name="Zhang T."/>
            <person name="Gao T."/>
            <person name="Zhang H."/>
        </authorList>
    </citation>
    <scope>NUCLEOTIDE SEQUENCE</scope>
    <source>
        <strain evidence="3">KEN1</strain>
    </source>
</reference>
<dbReference type="InterPro" id="IPR000477">
    <property type="entry name" value="RT_dom"/>
</dbReference>
<evidence type="ECO:0000256" key="1">
    <source>
        <dbReference type="SAM" id="MobiDB-lite"/>
    </source>
</evidence>
<feature type="region of interest" description="Disordered" evidence="1">
    <location>
        <begin position="90"/>
        <end position="116"/>
    </location>
</feature>
<comment type="caution">
    <text evidence="3">The sequence shown here is derived from an EMBL/GenBank/DDBJ whole genome shotgun (WGS) entry which is preliminary data.</text>
</comment>
<dbReference type="PANTHER" id="PTHR24559:SF431">
    <property type="entry name" value="RNA-DIRECTED DNA POLYMERASE HOMOLOG"/>
    <property type="match status" value="1"/>
</dbReference>
<dbReference type="Gene3D" id="3.10.10.10">
    <property type="entry name" value="HIV Type 1 Reverse Transcriptase, subunit A, domain 1"/>
    <property type="match status" value="1"/>
</dbReference>
<evidence type="ECO:0000313" key="3">
    <source>
        <dbReference type="EMBL" id="KAL0433559.1"/>
    </source>
</evidence>
<dbReference type="PANTHER" id="PTHR24559">
    <property type="entry name" value="TRANSPOSON TY3-I GAG-POL POLYPROTEIN"/>
    <property type="match status" value="1"/>
</dbReference>
<dbReference type="AlphaFoldDB" id="A0AAW2VX58"/>
<feature type="compositionally biased region" description="Basic and acidic residues" evidence="1">
    <location>
        <begin position="90"/>
        <end position="100"/>
    </location>
</feature>
<proteinExistence type="predicted"/>
<feature type="domain" description="Reverse transcriptase" evidence="2">
    <location>
        <begin position="285"/>
        <end position="433"/>
    </location>
</feature>
<sequence length="435" mass="51009">MMKYIDEEEMNVIKDDEWASGDRDRGRDCLRDRRFRSEKDWETGLHQPKFHRFHKDKGHDTEECYQLKDEIERLIRQGFFKELIVGEKKEERGRNREERRSRSRSNKRCRVAKGRKNDLAKMHPLKGLYTPSQEAQQAEIPLEPRRVSMGEECTRRTCMIQFSIVDSPFAYKVVLGRPGLNTLRAVVLTYHLKMKFPTKGGTGEQKGKMEEIKKMRPERIEPVEGHKEIELFPREVDRTTRIGSQMTLELETLTIDFLRKNSDIFAWSPSDFKILIQRLSNVVVVPKAFEKWRMCTDFTDLNKAYPKDPYPLPRIDLLMDSIAGCALFSMMDAYQGYHQIFMAEEDRDKASFVTENGVYCYNVMPFGLKNAGATYQRLVNRMFKDLIGSTMEVYIDDMLVKSRIDEEHLGHLESAFAIMRTYGMKLNPTKWTFGV</sequence>
<feature type="compositionally biased region" description="Basic residues" evidence="1">
    <location>
        <begin position="101"/>
        <end position="114"/>
    </location>
</feature>
<gene>
    <name evidence="3" type="ORF">Slati_2690200</name>
</gene>
<evidence type="ECO:0000259" key="2">
    <source>
        <dbReference type="Pfam" id="PF00078"/>
    </source>
</evidence>
<name>A0AAW2VX58_9LAMI</name>
<dbReference type="InterPro" id="IPR043502">
    <property type="entry name" value="DNA/RNA_pol_sf"/>
</dbReference>
<dbReference type="InterPro" id="IPR053134">
    <property type="entry name" value="RNA-dir_DNA_polymerase"/>
</dbReference>
<dbReference type="SUPFAM" id="SSF56672">
    <property type="entry name" value="DNA/RNA polymerases"/>
    <property type="match status" value="1"/>
</dbReference>
<dbReference type="EMBL" id="JACGWN010000009">
    <property type="protein sequence ID" value="KAL0433559.1"/>
    <property type="molecule type" value="Genomic_DNA"/>
</dbReference>
<accession>A0AAW2VX58</accession>
<dbReference type="InterPro" id="IPR043128">
    <property type="entry name" value="Rev_trsase/Diguanyl_cyclase"/>
</dbReference>
<organism evidence="3">
    <name type="scientific">Sesamum latifolium</name>
    <dbReference type="NCBI Taxonomy" id="2727402"/>
    <lineage>
        <taxon>Eukaryota</taxon>
        <taxon>Viridiplantae</taxon>
        <taxon>Streptophyta</taxon>
        <taxon>Embryophyta</taxon>
        <taxon>Tracheophyta</taxon>
        <taxon>Spermatophyta</taxon>
        <taxon>Magnoliopsida</taxon>
        <taxon>eudicotyledons</taxon>
        <taxon>Gunneridae</taxon>
        <taxon>Pentapetalae</taxon>
        <taxon>asterids</taxon>
        <taxon>lamiids</taxon>
        <taxon>Lamiales</taxon>
        <taxon>Pedaliaceae</taxon>
        <taxon>Sesamum</taxon>
    </lineage>
</organism>
<dbReference type="Pfam" id="PF00078">
    <property type="entry name" value="RVT_1"/>
    <property type="match status" value="1"/>
</dbReference>
<protein>
    <submittedName>
        <fullName evidence="3">Retrovirus-related Pol polyprotein from transposon gypsy</fullName>
    </submittedName>
</protein>
<dbReference type="CDD" id="cd01647">
    <property type="entry name" value="RT_LTR"/>
    <property type="match status" value="1"/>
</dbReference>
<reference evidence="3" key="1">
    <citation type="submission" date="2020-06" db="EMBL/GenBank/DDBJ databases">
        <authorList>
            <person name="Li T."/>
            <person name="Hu X."/>
            <person name="Zhang T."/>
            <person name="Song X."/>
            <person name="Zhang H."/>
            <person name="Dai N."/>
            <person name="Sheng W."/>
            <person name="Hou X."/>
            <person name="Wei L."/>
        </authorList>
    </citation>
    <scope>NUCLEOTIDE SEQUENCE</scope>
    <source>
        <strain evidence="3">KEN1</strain>
        <tissue evidence="3">Leaf</tissue>
    </source>
</reference>
<dbReference type="Gene3D" id="3.30.70.270">
    <property type="match status" value="1"/>
</dbReference>